<keyword evidence="9" id="KW-0418">Kinase</keyword>
<reference evidence="15 18" key="2">
    <citation type="submission" date="2020-07" db="EMBL/GenBank/DDBJ databases">
        <authorList>
            <person name="Feng H."/>
        </authorList>
    </citation>
    <scope>NUCLEOTIDE SEQUENCE [LARGE SCALE GENOMIC DNA]</scope>
    <source>
        <strain evidence="15">S-12</strain>
        <strain evidence="18">s-12</strain>
    </source>
</reference>
<dbReference type="EC" id="2.7.1.40" evidence="4"/>
<evidence type="ECO:0000313" key="18">
    <source>
        <dbReference type="Proteomes" id="UP000570010"/>
    </source>
</evidence>
<feature type="domain" description="Pyruvate kinase barrel" evidence="14">
    <location>
        <begin position="303"/>
        <end position="545"/>
    </location>
</feature>
<evidence type="ECO:0000256" key="2">
    <source>
        <dbReference type="ARBA" id="ARBA00004997"/>
    </source>
</evidence>
<comment type="cofactor">
    <cofactor evidence="1">
        <name>K(+)</name>
        <dbReference type="ChEBI" id="CHEBI:29103"/>
    </cofactor>
</comment>
<dbReference type="GO" id="GO:0000287">
    <property type="term" value="F:magnesium ion binding"/>
    <property type="evidence" value="ECO:0007669"/>
    <property type="project" value="InterPro"/>
</dbReference>
<evidence type="ECO:0000256" key="5">
    <source>
        <dbReference type="ARBA" id="ARBA00018587"/>
    </source>
</evidence>
<keyword evidence="17" id="KW-1185">Reference proteome</keyword>
<dbReference type="EMBL" id="JACEIO010000003">
    <property type="protein sequence ID" value="MBA4535975.1"/>
    <property type="molecule type" value="Genomic_DNA"/>
</dbReference>
<comment type="pathway">
    <text evidence="2">Carbohydrate degradation; glycolysis; pyruvate from D-glyceraldehyde 3-phosphate: step 5/5.</text>
</comment>
<evidence type="ECO:0000256" key="10">
    <source>
        <dbReference type="ARBA" id="ARBA00022840"/>
    </source>
</evidence>
<evidence type="ECO:0000313" key="16">
    <source>
        <dbReference type="EMBL" id="NEY80350.1"/>
    </source>
</evidence>
<sequence>MESREKLMKTINQIIHYVQAKINHSDVTIGKSPLSSENLMAFLALRSLKLFEVDKALREEGLISISDITPHVLYSLEKIKLNLGIDNINSFKQLVNPEYAHKTIESRTKKLFGSTQMSIMVTLDKDMLGNKALFKELLLAGMNIARINCAHDHPEIWEQLIKAIRLAEHDLKLKEPCKIYMDLAGPKVRVEKLTTANEQIKLTAEQENSCTNTKIGMLALDTNESIITENSFRLAVTGNNDFSLVTIGDQLTFIDAKSKKRKFTIIEILDSTKVKVKLNKQAIIHHNMSISTGELEWKVDLSKTEVEEIIVRKGDIIRIYRTKNARAAKRSMTITESKALINVKINDRIFINDGKICGVVCNVTSDFIDWKVVTIEKKMTKIKKRKGINLPDSFLHFNLPALTTTDIFHLPFICKHADLIGLSFVHHPEDIRKLISHINSVTTKTPGIIAKIETKEAIYHLSKIICEGLQYKAFGVMVARGDLAVEIGFELLSSIQENILSICEAAHVPVIWATGVLNHLTKTGIPSRTEMSDISLGMQAQCIMLNKGPFIVDSVQMLKRIFVKRDDRSHSRYDRFDRFITQYVF</sequence>
<dbReference type="Proteomes" id="UP000570010">
    <property type="component" value="Unassembled WGS sequence"/>
</dbReference>
<evidence type="ECO:0000256" key="8">
    <source>
        <dbReference type="ARBA" id="ARBA00022741"/>
    </source>
</evidence>
<dbReference type="InterPro" id="IPR015806">
    <property type="entry name" value="Pyrv_Knase_insert_dom_sf"/>
</dbReference>
<evidence type="ECO:0000256" key="12">
    <source>
        <dbReference type="ARBA" id="ARBA00023152"/>
    </source>
</evidence>
<keyword evidence="10" id="KW-0067">ATP-binding</keyword>
<keyword evidence="13" id="KW-0670">Pyruvate</keyword>
<dbReference type="Pfam" id="PF00224">
    <property type="entry name" value="PK"/>
    <property type="match status" value="2"/>
</dbReference>
<dbReference type="InterPro" id="IPR011037">
    <property type="entry name" value="Pyrv_Knase-like_insert_dom_sf"/>
</dbReference>
<dbReference type="PANTHER" id="PTHR11817">
    <property type="entry name" value="PYRUVATE KINASE"/>
    <property type="match status" value="1"/>
</dbReference>
<dbReference type="RefSeq" id="WP_163239657.1">
    <property type="nucleotide sequence ID" value="NZ_JAAIWN010000003.1"/>
</dbReference>
<organism evidence="16 17">
    <name type="scientific">Bacillus aquiflavi</name>
    <dbReference type="NCBI Taxonomy" id="2672567"/>
    <lineage>
        <taxon>Bacteria</taxon>
        <taxon>Bacillati</taxon>
        <taxon>Bacillota</taxon>
        <taxon>Bacilli</taxon>
        <taxon>Bacillales</taxon>
        <taxon>Bacillaceae</taxon>
        <taxon>Bacillus</taxon>
    </lineage>
</organism>
<dbReference type="GO" id="GO:0016301">
    <property type="term" value="F:kinase activity"/>
    <property type="evidence" value="ECO:0007669"/>
    <property type="project" value="UniProtKB-KW"/>
</dbReference>
<evidence type="ECO:0000256" key="4">
    <source>
        <dbReference type="ARBA" id="ARBA00012142"/>
    </source>
</evidence>
<evidence type="ECO:0000256" key="9">
    <source>
        <dbReference type="ARBA" id="ARBA00022777"/>
    </source>
</evidence>
<evidence type="ECO:0000259" key="14">
    <source>
        <dbReference type="Pfam" id="PF00224"/>
    </source>
</evidence>
<proteinExistence type="inferred from homology"/>
<name>A0A6B3VPW3_9BACI</name>
<evidence type="ECO:0000313" key="17">
    <source>
        <dbReference type="Proteomes" id="UP000472971"/>
    </source>
</evidence>
<dbReference type="GO" id="GO:0005524">
    <property type="term" value="F:ATP binding"/>
    <property type="evidence" value="ECO:0007669"/>
    <property type="project" value="UniProtKB-KW"/>
</dbReference>
<evidence type="ECO:0000256" key="6">
    <source>
        <dbReference type="ARBA" id="ARBA00022679"/>
    </source>
</evidence>
<dbReference type="GO" id="GO:0030955">
    <property type="term" value="F:potassium ion binding"/>
    <property type="evidence" value="ECO:0007669"/>
    <property type="project" value="InterPro"/>
</dbReference>
<dbReference type="InterPro" id="IPR001697">
    <property type="entry name" value="Pyr_Knase"/>
</dbReference>
<dbReference type="SUPFAM" id="SSF51621">
    <property type="entry name" value="Phosphoenolpyruvate/pyruvate domain"/>
    <property type="match status" value="1"/>
</dbReference>
<keyword evidence="11" id="KW-0460">Magnesium</keyword>
<dbReference type="SUPFAM" id="SSF50800">
    <property type="entry name" value="PK beta-barrel domain-like"/>
    <property type="match status" value="1"/>
</dbReference>
<keyword evidence="8" id="KW-0547">Nucleotide-binding</keyword>
<dbReference type="AlphaFoldDB" id="A0A6B3VPW3"/>
<dbReference type="UniPathway" id="UPA00109">
    <property type="reaction ID" value="UER00188"/>
</dbReference>
<evidence type="ECO:0000256" key="3">
    <source>
        <dbReference type="ARBA" id="ARBA00008663"/>
    </source>
</evidence>
<evidence type="ECO:0000313" key="15">
    <source>
        <dbReference type="EMBL" id="MBA4535975.1"/>
    </source>
</evidence>
<evidence type="ECO:0000256" key="7">
    <source>
        <dbReference type="ARBA" id="ARBA00022723"/>
    </source>
</evidence>
<keyword evidence="7" id="KW-0479">Metal-binding</keyword>
<gene>
    <name evidence="16" type="ORF">G4D64_02180</name>
    <name evidence="15" type="ORF">H1Z61_02185</name>
</gene>
<dbReference type="InterPro" id="IPR040442">
    <property type="entry name" value="Pyrv_kinase-like_dom_sf"/>
</dbReference>
<dbReference type="InterPro" id="IPR015793">
    <property type="entry name" value="Pyrv_Knase_brl"/>
</dbReference>
<keyword evidence="6" id="KW-0808">Transferase</keyword>
<evidence type="ECO:0000256" key="11">
    <source>
        <dbReference type="ARBA" id="ARBA00022842"/>
    </source>
</evidence>
<feature type="domain" description="Pyruvate kinase barrel" evidence="14">
    <location>
        <begin position="132"/>
        <end position="290"/>
    </location>
</feature>
<dbReference type="Gene3D" id="2.40.33.10">
    <property type="entry name" value="PK beta-barrel domain-like"/>
    <property type="match status" value="2"/>
</dbReference>
<evidence type="ECO:0000256" key="13">
    <source>
        <dbReference type="ARBA" id="ARBA00023317"/>
    </source>
</evidence>
<keyword evidence="12" id="KW-0324">Glycolysis</keyword>
<dbReference type="InterPro" id="IPR015813">
    <property type="entry name" value="Pyrv/PenolPyrv_kinase-like_dom"/>
</dbReference>
<dbReference type="Proteomes" id="UP000472971">
    <property type="component" value="Unassembled WGS sequence"/>
</dbReference>
<dbReference type="Gene3D" id="3.20.20.60">
    <property type="entry name" value="Phosphoenolpyruvate-binding domains"/>
    <property type="match status" value="2"/>
</dbReference>
<dbReference type="GO" id="GO:0004743">
    <property type="term" value="F:pyruvate kinase activity"/>
    <property type="evidence" value="ECO:0007669"/>
    <property type="project" value="UniProtKB-EC"/>
</dbReference>
<comment type="similarity">
    <text evidence="3">Belongs to the pyruvate kinase family.</text>
</comment>
<evidence type="ECO:0000256" key="1">
    <source>
        <dbReference type="ARBA" id="ARBA00001958"/>
    </source>
</evidence>
<reference evidence="16 17" key="1">
    <citation type="submission" date="2020-02" db="EMBL/GenBank/DDBJ databases">
        <title>Bacillus aquiflavi sp. nov., isolated from yellow water of strong flavor Chinese baijiu in Yibin region of China.</title>
        <authorList>
            <person name="Xie J."/>
        </authorList>
    </citation>
    <scope>NUCLEOTIDE SEQUENCE [LARGE SCALE GENOMIC DNA]</scope>
    <source>
        <strain evidence="16 17">3H-10</strain>
    </source>
</reference>
<protein>
    <recommendedName>
        <fullName evidence="5">Pyruvate kinase</fullName>
        <ecNumber evidence="4">2.7.1.40</ecNumber>
    </recommendedName>
</protein>
<accession>A0A6B3VPW3</accession>
<dbReference type="EMBL" id="JAAIWN010000003">
    <property type="protein sequence ID" value="NEY80350.1"/>
    <property type="molecule type" value="Genomic_DNA"/>
</dbReference>
<comment type="caution">
    <text evidence="16">The sequence shown here is derived from an EMBL/GenBank/DDBJ whole genome shotgun (WGS) entry which is preliminary data.</text>
</comment>